<name>A0A852SSH1_9MICO</name>
<dbReference type="PANTHER" id="PTHR43157:SF31">
    <property type="entry name" value="PHOSPHATIDYLINOSITOL-GLYCAN BIOSYNTHESIS CLASS F PROTEIN"/>
    <property type="match status" value="1"/>
</dbReference>
<dbReference type="PRINTS" id="PR00081">
    <property type="entry name" value="GDHRDH"/>
</dbReference>
<dbReference type="Pfam" id="PF00106">
    <property type="entry name" value="adh_short"/>
    <property type="match status" value="1"/>
</dbReference>
<dbReference type="EMBL" id="JACCBM010000001">
    <property type="protein sequence ID" value="NYD71722.1"/>
    <property type="molecule type" value="Genomic_DNA"/>
</dbReference>
<keyword evidence="1" id="KW-0560">Oxidoreductase</keyword>
<reference evidence="2 3" key="1">
    <citation type="submission" date="2020-07" db="EMBL/GenBank/DDBJ databases">
        <title>Sequencing the genomes of 1000 actinobacteria strains.</title>
        <authorList>
            <person name="Klenk H.-P."/>
        </authorList>
    </citation>
    <scope>NUCLEOTIDE SEQUENCE [LARGE SCALE GENOMIC DNA]</scope>
    <source>
        <strain evidence="2 3">DSM 26474</strain>
    </source>
</reference>
<dbReference type="AlphaFoldDB" id="A0A852SSH1"/>
<dbReference type="PANTHER" id="PTHR43157">
    <property type="entry name" value="PHOSPHATIDYLINOSITOL-GLYCAN BIOSYNTHESIS CLASS F PROTEIN-RELATED"/>
    <property type="match status" value="1"/>
</dbReference>
<gene>
    <name evidence="2" type="ORF">BJ984_002880</name>
</gene>
<dbReference type="SUPFAM" id="SSF51735">
    <property type="entry name" value="NAD(P)-binding Rossmann-fold domains"/>
    <property type="match status" value="1"/>
</dbReference>
<sequence>MAGKIIVITGASDGIGAAATRALSERHTVVVVGRSAEKTRAVAESVGAEWLLSDFSRLDEVRELGATLLERYERIDVLANNAGGIMGPRTETVDGHELTLQVNHLAPFLLTQLLMPRLLDSRASVIATSSIAHRYGSFDFDDLEARQGYRPERAYGTAKLANLLFVRELHRRFHDEGLSAAAFHPGVVSTSFAGQTNSALRLVYTSVLKRLLRTPEQGAETLVWLAAGTPGIDWESGAYYVKRAPAAIRSGADDPAVARALWEHTEALLAE</sequence>
<comment type="caution">
    <text evidence="2">The sequence shown here is derived from an EMBL/GenBank/DDBJ whole genome shotgun (WGS) entry which is preliminary data.</text>
</comment>
<dbReference type="Proteomes" id="UP000549913">
    <property type="component" value="Unassembled WGS sequence"/>
</dbReference>
<dbReference type="GO" id="GO:0016491">
    <property type="term" value="F:oxidoreductase activity"/>
    <property type="evidence" value="ECO:0007669"/>
    <property type="project" value="UniProtKB-KW"/>
</dbReference>
<protein>
    <submittedName>
        <fullName evidence="2">NAD(P)-dependent dehydrogenase (Short-subunit alcohol dehydrogenase family)</fullName>
    </submittedName>
</protein>
<evidence type="ECO:0000313" key="2">
    <source>
        <dbReference type="EMBL" id="NYD71722.1"/>
    </source>
</evidence>
<organism evidence="2 3">
    <name type="scientific">Herbiconiux flava</name>
    <dbReference type="NCBI Taxonomy" id="881268"/>
    <lineage>
        <taxon>Bacteria</taxon>
        <taxon>Bacillati</taxon>
        <taxon>Actinomycetota</taxon>
        <taxon>Actinomycetes</taxon>
        <taxon>Micrococcales</taxon>
        <taxon>Microbacteriaceae</taxon>
        <taxon>Herbiconiux</taxon>
    </lineage>
</organism>
<dbReference type="InterPro" id="IPR036291">
    <property type="entry name" value="NAD(P)-bd_dom_sf"/>
</dbReference>
<dbReference type="RefSeq" id="WP_179548608.1">
    <property type="nucleotide sequence ID" value="NZ_BSEW01000002.1"/>
</dbReference>
<keyword evidence="3" id="KW-1185">Reference proteome</keyword>
<dbReference type="Gene3D" id="3.40.50.720">
    <property type="entry name" value="NAD(P)-binding Rossmann-like Domain"/>
    <property type="match status" value="1"/>
</dbReference>
<evidence type="ECO:0000313" key="3">
    <source>
        <dbReference type="Proteomes" id="UP000549913"/>
    </source>
</evidence>
<evidence type="ECO:0000256" key="1">
    <source>
        <dbReference type="ARBA" id="ARBA00023002"/>
    </source>
</evidence>
<dbReference type="InterPro" id="IPR002347">
    <property type="entry name" value="SDR_fam"/>
</dbReference>
<proteinExistence type="predicted"/>
<accession>A0A852SSH1</accession>